<evidence type="ECO:0000313" key="6">
    <source>
        <dbReference type="Proteomes" id="UP001597145"/>
    </source>
</evidence>
<dbReference type="GO" id="GO:0005524">
    <property type="term" value="F:ATP binding"/>
    <property type="evidence" value="ECO:0007669"/>
    <property type="project" value="UniProtKB-KW"/>
</dbReference>
<sequence length="286" mass="31156">MTDRSEIVLRVANLRRTFDGVTAVDGVSFDVHAGEVVSIIGPNGSGKTTTLNLVAGLLRPDAGAIELAGRRIEHASPEQIADAGLGRTFQNGRVFGGLTVAQNVEVGMHPRLASARPLRGLLRFPVLRWIPLLAELVLALVPTPAVRRERREITEQVDAQLRRFSDRLAPRHDELAYRLSYANRRRTEIARALAADPRLLLLDEPTAGMNPTETAEVLDQLLALKAAGQTILLVEHKLDLVMTLSDRVLVMDDGALIAQGAPADVRTNPAVVEAYLGRRSERSGVR</sequence>
<protein>
    <submittedName>
        <fullName evidence="5">ABC transporter ATP-binding protein</fullName>
    </submittedName>
</protein>
<reference evidence="6" key="1">
    <citation type="journal article" date="2019" name="Int. J. Syst. Evol. Microbiol.">
        <title>The Global Catalogue of Microorganisms (GCM) 10K type strain sequencing project: providing services to taxonomists for standard genome sequencing and annotation.</title>
        <authorList>
            <consortium name="The Broad Institute Genomics Platform"/>
            <consortium name="The Broad Institute Genome Sequencing Center for Infectious Disease"/>
            <person name="Wu L."/>
            <person name="Ma J."/>
        </authorList>
    </citation>
    <scope>NUCLEOTIDE SEQUENCE [LARGE SCALE GENOMIC DNA]</scope>
    <source>
        <strain evidence="6">JCM 12165</strain>
    </source>
</reference>
<keyword evidence="3 5" id="KW-0067">ATP-binding</keyword>
<name>A0ABW4FWI7_9PSEU</name>
<dbReference type="PANTHER" id="PTHR45772">
    <property type="entry name" value="CONSERVED COMPONENT OF ABC TRANSPORTER FOR NATURAL AMINO ACIDS-RELATED"/>
    <property type="match status" value="1"/>
</dbReference>
<feature type="domain" description="ABC transporter" evidence="4">
    <location>
        <begin position="9"/>
        <end position="278"/>
    </location>
</feature>
<dbReference type="CDD" id="cd03219">
    <property type="entry name" value="ABC_Mj1267_LivG_branched"/>
    <property type="match status" value="1"/>
</dbReference>
<evidence type="ECO:0000256" key="1">
    <source>
        <dbReference type="ARBA" id="ARBA00022448"/>
    </source>
</evidence>
<dbReference type="SUPFAM" id="SSF52540">
    <property type="entry name" value="P-loop containing nucleoside triphosphate hydrolases"/>
    <property type="match status" value="1"/>
</dbReference>
<keyword evidence="1" id="KW-0813">Transport</keyword>
<dbReference type="Gene3D" id="3.40.50.300">
    <property type="entry name" value="P-loop containing nucleotide triphosphate hydrolases"/>
    <property type="match status" value="1"/>
</dbReference>
<dbReference type="InterPro" id="IPR032823">
    <property type="entry name" value="BCA_ABC_TP_C"/>
</dbReference>
<dbReference type="InterPro" id="IPR027417">
    <property type="entry name" value="P-loop_NTPase"/>
</dbReference>
<dbReference type="Pfam" id="PF12399">
    <property type="entry name" value="BCA_ABC_TP_C"/>
    <property type="match status" value="1"/>
</dbReference>
<gene>
    <name evidence="5" type="ORF">ACFSCY_35845</name>
</gene>
<accession>A0ABW4FWI7</accession>
<dbReference type="InterPro" id="IPR051120">
    <property type="entry name" value="ABC_AA/LPS_Transport"/>
</dbReference>
<dbReference type="Pfam" id="PF00005">
    <property type="entry name" value="ABC_tran"/>
    <property type="match status" value="1"/>
</dbReference>
<evidence type="ECO:0000259" key="4">
    <source>
        <dbReference type="PROSITE" id="PS50893"/>
    </source>
</evidence>
<evidence type="ECO:0000256" key="2">
    <source>
        <dbReference type="ARBA" id="ARBA00022741"/>
    </source>
</evidence>
<keyword evidence="2" id="KW-0547">Nucleotide-binding</keyword>
<proteinExistence type="predicted"/>
<dbReference type="RefSeq" id="WP_343982506.1">
    <property type="nucleotide sequence ID" value="NZ_BAAAJG010000015.1"/>
</dbReference>
<keyword evidence="6" id="KW-1185">Reference proteome</keyword>
<evidence type="ECO:0000256" key="3">
    <source>
        <dbReference type="ARBA" id="ARBA00022840"/>
    </source>
</evidence>
<comment type="caution">
    <text evidence="5">The sequence shown here is derived from an EMBL/GenBank/DDBJ whole genome shotgun (WGS) entry which is preliminary data.</text>
</comment>
<dbReference type="SMART" id="SM00382">
    <property type="entry name" value="AAA"/>
    <property type="match status" value="1"/>
</dbReference>
<dbReference type="PROSITE" id="PS50893">
    <property type="entry name" value="ABC_TRANSPORTER_2"/>
    <property type="match status" value="1"/>
</dbReference>
<dbReference type="Proteomes" id="UP001597145">
    <property type="component" value="Unassembled WGS sequence"/>
</dbReference>
<dbReference type="InterPro" id="IPR003439">
    <property type="entry name" value="ABC_transporter-like_ATP-bd"/>
</dbReference>
<dbReference type="PANTHER" id="PTHR45772:SF7">
    <property type="entry name" value="AMINO ACID ABC TRANSPORTER ATP-BINDING PROTEIN"/>
    <property type="match status" value="1"/>
</dbReference>
<dbReference type="InterPro" id="IPR003593">
    <property type="entry name" value="AAA+_ATPase"/>
</dbReference>
<organism evidence="5 6">
    <name type="scientific">Pseudonocardia aurantiaca</name>
    <dbReference type="NCBI Taxonomy" id="75290"/>
    <lineage>
        <taxon>Bacteria</taxon>
        <taxon>Bacillati</taxon>
        <taxon>Actinomycetota</taxon>
        <taxon>Actinomycetes</taxon>
        <taxon>Pseudonocardiales</taxon>
        <taxon>Pseudonocardiaceae</taxon>
        <taxon>Pseudonocardia</taxon>
    </lineage>
</organism>
<dbReference type="EMBL" id="JBHUCP010000045">
    <property type="protein sequence ID" value="MFD1534804.1"/>
    <property type="molecule type" value="Genomic_DNA"/>
</dbReference>
<evidence type="ECO:0000313" key="5">
    <source>
        <dbReference type="EMBL" id="MFD1534804.1"/>
    </source>
</evidence>